<sequence>MPARPPGPHRSPGPPSRRRPAGPPSGPAPSAPATPSRPDDPGSSASSAGDVVRWGAFSCLLVPVVLVVYGTSVGGAAAAALGLAAVTAACRVLLRHSERTAARGRATEDAPAGGRHSGTVPGARRGARHGSRGAPGG</sequence>
<feature type="region of interest" description="Disordered" evidence="1">
    <location>
        <begin position="97"/>
        <end position="137"/>
    </location>
</feature>
<accession>A0ABV3HNJ9</accession>
<evidence type="ECO:0000313" key="3">
    <source>
        <dbReference type="EMBL" id="MEV4680147.1"/>
    </source>
</evidence>
<evidence type="ECO:0000313" key="4">
    <source>
        <dbReference type="Proteomes" id="UP001552521"/>
    </source>
</evidence>
<evidence type="ECO:0000256" key="2">
    <source>
        <dbReference type="SAM" id="Phobius"/>
    </source>
</evidence>
<gene>
    <name evidence="3" type="ORF">AB0K36_05075</name>
</gene>
<comment type="caution">
    <text evidence="3">The sequence shown here is derived from an EMBL/GenBank/DDBJ whole genome shotgun (WGS) entry which is preliminary data.</text>
</comment>
<reference evidence="3 4" key="1">
    <citation type="submission" date="2024-06" db="EMBL/GenBank/DDBJ databases">
        <title>The Natural Products Discovery Center: Release of the First 8490 Sequenced Strains for Exploring Actinobacteria Biosynthetic Diversity.</title>
        <authorList>
            <person name="Kalkreuter E."/>
            <person name="Kautsar S.A."/>
            <person name="Yang D."/>
            <person name="Bader C.D."/>
            <person name="Teijaro C.N."/>
            <person name="Fluegel L."/>
            <person name="Davis C.M."/>
            <person name="Simpson J.R."/>
            <person name="Lauterbach L."/>
            <person name="Steele A.D."/>
            <person name="Gui C."/>
            <person name="Meng S."/>
            <person name="Li G."/>
            <person name="Viehrig K."/>
            <person name="Ye F."/>
            <person name="Su P."/>
            <person name="Kiefer A.F."/>
            <person name="Nichols A."/>
            <person name="Cepeda A.J."/>
            <person name="Yan W."/>
            <person name="Fan B."/>
            <person name="Jiang Y."/>
            <person name="Adhikari A."/>
            <person name="Zheng C.-J."/>
            <person name="Schuster L."/>
            <person name="Cowan T.M."/>
            <person name="Smanski M.J."/>
            <person name="Chevrette M.G."/>
            <person name="De Carvalho L.P.S."/>
            <person name="Shen B."/>
        </authorList>
    </citation>
    <scope>NUCLEOTIDE SEQUENCE [LARGE SCALE GENOMIC DNA]</scope>
    <source>
        <strain evidence="3 4">NPDC049344</strain>
    </source>
</reference>
<feature type="compositionally biased region" description="Pro residues" evidence="1">
    <location>
        <begin position="1"/>
        <end position="32"/>
    </location>
</feature>
<evidence type="ECO:0000256" key="1">
    <source>
        <dbReference type="SAM" id="MobiDB-lite"/>
    </source>
</evidence>
<dbReference type="EMBL" id="JBFAQK010000004">
    <property type="protein sequence ID" value="MEV4680147.1"/>
    <property type="molecule type" value="Genomic_DNA"/>
</dbReference>
<dbReference type="Proteomes" id="UP001552521">
    <property type="component" value="Unassembled WGS sequence"/>
</dbReference>
<feature type="region of interest" description="Disordered" evidence="1">
    <location>
        <begin position="1"/>
        <end position="49"/>
    </location>
</feature>
<name>A0ABV3HNJ9_9ACTN</name>
<keyword evidence="2" id="KW-1133">Transmembrane helix</keyword>
<proteinExistence type="predicted"/>
<organism evidence="3 4">
    <name type="scientific">Streptomyces kurssanovii</name>
    <dbReference type="NCBI Taxonomy" id="67312"/>
    <lineage>
        <taxon>Bacteria</taxon>
        <taxon>Bacillati</taxon>
        <taxon>Actinomycetota</taxon>
        <taxon>Actinomycetes</taxon>
        <taxon>Kitasatosporales</taxon>
        <taxon>Streptomycetaceae</taxon>
        <taxon>Streptomyces</taxon>
    </lineage>
</organism>
<feature type="compositionally biased region" description="Low complexity" evidence="1">
    <location>
        <begin position="33"/>
        <end position="49"/>
    </location>
</feature>
<keyword evidence="2" id="KW-0812">Transmembrane</keyword>
<dbReference type="RefSeq" id="WP_364588467.1">
    <property type="nucleotide sequence ID" value="NZ_JBFAQK010000004.1"/>
</dbReference>
<feature type="compositionally biased region" description="Basic and acidic residues" evidence="1">
    <location>
        <begin position="97"/>
        <end position="108"/>
    </location>
</feature>
<feature type="transmembrane region" description="Helical" evidence="2">
    <location>
        <begin position="75"/>
        <end position="94"/>
    </location>
</feature>
<keyword evidence="2" id="KW-0472">Membrane</keyword>
<keyword evidence="4" id="KW-1185">Reference proteome</keyword>
<protein>
    <submittedName>
        <fullName evidence="3">Uncharacterized protein</fullName>
    </submittedName>
</protein>